<dbReference type="Proteomes" id="UP000660339">
    <property type="component" value="Unassembled WGS sequence"/>
</dbReference>
<reference evidence="2" key="1">
    <citation type="submission" date="2021-01" db="EMBL/GenBank/DDBJ databases">
        <title>Whole genome shotgun sequence of Catellatospora methionotrophica NBRC 14553.</title>
        <authorList>
            <person name="Komaki H."/>
            <person name="Tamura T."/>
        </authorList>
    </citation>
    <scope>NUCLEOTIDE SEQUENCE</scope>
    <source>
        <strain evidence="2">NBRC 14553</strain>
    </source>
</reference>
<feature type="transmembrane region" description="Helical" evidence="1">
    <location>
        <begin position="138"/>
        <end position="157"/>
    </location>
</feature>
<accession>A0A8J3LSM9</accession>
<dbReference type="RefSeq" id="WP_166385936.1">
    <property type="nucleotide sequence ID" value="NZ_BAAATT010000002.1"/>
</dbReference>
<feature type="transmembrane region" description="Helical" evidence="1">
    <location>
        <begin position="111"/>
        <end position="132"/>
    </location>
</feature>
<keyword evidence="1" id="KW-0812">Transmembrane</keyword>
<comment type="caution">
    <text evidence="2">The sequence shown here is derived from an EMBL/GenBank/DDBJ whole genome shotgun (WGS) entry which is preliminary data.</text>
</comment>
<protein>
    <submittedName>
        <fullName evidence="2">Uncharacterized protein</fullName>
    </submittedName>
</protein>
<evidence type="ECO:0000256" key="1">
    <source>
        <dbReference type="SAM" id="Phobius"/>
    </source>
</evidence>
<keyword evidence="1" id="KW-1133">Transmembrane helix</keyword>
<sequence length="195" mass="19761">MVDAGMRDFLAALAATAGALTGLLFVALSVSPSAPPGPLARLVRQVRAGAALIAFTNALAVSLYGLVPGTNLGHPAVVLGVIGILFCAAGVKSMRAVLRTAGQWSRQVGLIVLLMAIFGVELAAGLAAIAGARTATPLHLIGYTLVTSLIVGVARAWELVGERDTGLFASLAVLLGRTPPPPYPLEDAPGGDDPH</sequence>
<feature type="transmembrane region" description="Helical" evidence="1">
    <location>
        <begin position="72"/>
        <end position="91"/>
    </location>
</feature>
<keyword evidence="1" id="KW-0472">Membrane</keyword>
<proteinExistence type="predicted"/>
<evidence type="ECO:0000313" key="2">
    <source>
        <dbReference type="EMBL" id="GIG18150.1"/>
    </source>
</evidence>
<gene>
    <name evidence="2" type="ORF">Cme02nite_64820</name>
</gene>
<organism evidence="2 3">
    <name type="scientific">Catellatospora methionotrophica</name>
    <dbReference type="NCBI Taxonomy" id="121620"/>
    <lineage>
        <taxon>Bacteria</taxon>
        <taxon>Bacillati</taxon>
        <taxon>Actinomycetota</taxon>
        <taxon>Actinomycetes</taxon>
        <taxon>Micromonosporales</taxon>
        <taxon>Micromonosporaceae</taxon>
        <taxon>Catellatospora</taxon>
    </lineage>
</organism>
<keyword evidence="3" id="KW-1185">Reference proteome</keyword>
<dbReference type="AlphaFoldDB" id="A0A8J3LSM9"/>
<feature type="transmembrane region" description="Helical" evidence="1">
    <location>
        <begin position="46"/>
        <end position="66"/>
    </location>
</feature>
<feature type="transmembrane region" description="Helical" evidence="1">
    <location>
        <begin position="12"/>
        <end position="34"/>
    </location>
</feature>
<name>A0A8J3LSM9_9ACTN</name>
<dbReference type="EMBL" id="BONJ01000037">
    <property type="protein sequence ID" value="GIG18150.1"/>
    <property type="molecule type" value="Genomic_DNA"/>
</dbReference>
<evidence type="ECO:0000313" key="3">
    <source>
        <dbReference type="Proteomes" id="UP000660339"/>
    </source>
</evidence>